<feature type="compositionally biased region" description="Low complexity" evidence="1">
    <location>
        <begin position="523"/>
        <end position="535"/>
    </location>
</feature>
<feature type="domain" description="Tudor" evidence="2">
    <location>
        <begin position="317"/>
        <end position="394"/>
    </location>
</feature>
<dbReference type="SMART" id="SM00333">
    <property type="entry name" value="TUDOR"/>
    <property type="match status" value="1"/>
</dbReference>
<proteinExistence type="predicted"/>
<dbReference type="Gene3D" id="2.30.30.140">
    <property type="match status" value="1"/>
</dbReference>
<feature type="compositionally biased region" description="Polar residues" evidence="1">
    <location>
        <begin position="578"/>
        <end position="602"/>
    </location>
</feature>
<feature type="region of interest" description="Disordered" evidence="1">
    <location>
        <begin position="523"/>
        <end position="602"/>
    </location>
</feature>
<evidence type="ECO:0000313" key="4">
    <source>
        <dbReference type="RefSeq" id="XP_014670850.1"/>
    </source>
</evidence>
<organism evidence="3 4">
    <name type="scientific">Priapulus caudatus</name>
    <name type="common">Priapulid worm</name>
    <dbReference type="NCBI Taxonomy" id="37621"/>
    <lineage>
        <taxon>Eukaryota</taxon>
        <taxon>Metazoa</taxon>
        <taxon>Ecdysozoa</taxon>
        <taxon>Scalidophora</taxon>
        <taxon>Priapulida</taxon>
        <taxon>Priapulimorpha</taxon>
        <taxon>Priapulimorphida</taxon>
        <taxon>Priapulidae</taxon>
        <taxon>Priapulus</taxon>
    </lineage>
</organism>
<dbReference type="Proteomes" id="UP000695022">
    <property type="component" value="Unplaced"/>
</dbReference>
<evidence type="ECO:0000259" key="2">
    <source>
        <dbReference type="PROSITE" id="PS50304"/>
    </source>
</evidence>
<dbReference type="RefSeq" id="XP_014670850.1">
    <property type="nucleotide sequence ID" value="XM_014815364.1"/>
</dbReference>
<dbReference type="InterPro" id="IPR050621">
    <property type="entry name" value="Tudor_domain_containing"/>
</dbReference>
<dbReference type="PROSITE" id="PS50304">
    <property type="entry name" value="TUDOR"/>
    <property type="match status" value="1"/>
</dbReference>
<name>A0ABM1EF79_PRICU</name>
<evidence type="ECO:0000313" key="3">
    <source>
        <dbReference type="Proteomes" id="UP000695022"/>
    </source>
</evidence>
<gene>
    <name evidence="4" type="primary">LOC106811663</name>
</gene>
<dbReference type="InterPro" id="IPR035437">
    <property type="entry name" value="SNase_OB-fold_sf"/>
</dbReference>
<feature type="region of interest" description="Disordered" evidence="1">
    <location>
        <begin position="83"/>
        <end position="115"/>
    </location>
</feature>
<dbReference type="SUPFAM" id="SSF63748">
    <property type="entry name" value="Tudor/PWWP/MBT"/>
    <property type="match status" value="1"/>
</dbReference>
<dbReference type="PANTHER" id="PTHR22948">
    <property type="entry name" value="TUDOR DOMAIN CONTAINING PROTEIN"/>
    <property type="match status" value="1"/>
</dbReference>
<protein>
    <submittedName>
        <fullName evidence="4">Uncharacterized protein LOC106811663</fullName>
    </submittedName>
</protein>
<feature type="compositionally biased region" description="Acidic residues" evidence="1">
    <location>
        <begin position="87"/>
        <end position="98"/>
    </location>
</feature>
<accession>A0ABM1EF79</accession>
<dbReference type="InterPro" id="IPR002999">
    <property type="entry name" value="Tudor"/>
</dbReference>
<evidence type="ECO:0000256" key="1">
    <source>
        <dbReference type="SAM" id="MobiDB-lite"/>
    </source>
</evidence>
<dbReference type="GeneID" id="106811663"/>
<dbReference type="PANTHER" id="PTHR22948:SF29">
    <property type="entry name" value="FI02030P-RELATED"/>
    <property type="match status" value="1"/>
</dbReference>
<dbReference type="Pfam" id="PF00567">
    <property type="entry name" value="TUDOR"/>
    <property type="match status" value="2"/>
</dbReference>
<reference evidence="4" key="1">
    <citation type="submission" date="2025-08" db="UniProtKB">
        <authorList>
            <consortium name="RefSeq"/>
        </authorList>
    </citation>
    <scope>IDENTIFICATION</scope>
</reference>
<sequence length="602" mass="63611">MSTTKKRRALEAEKSRLREKLLSIDSQKQTIFTYLEELTQKASDIAAPILEETSMTRFSRQFTEVNRQLEDCLNKLFLIRTSLPGEGESEDETSDEDPNTVSGPSKMAATSTVPSSVEVAHCNTNVVSETHPRVAATYVKASAGEPPARGESEGLLHVSLDQAPLVSSTCRGTVGDSSAFPDSAAGVAKPGAAKPGAASTAAASEIASLELPPPPCESASAQTPADAASVPCVRKRAESSSSAVSIASHCSLSSYGFGPHVTRIPVQAGDRLVVKITHCVSPSLFWVQMFTNDLSALMEQLCLHYSRVGARGGVTGVPQVGLVCCARFTQDDTWYRARVVAVYPRAPPPRVPTAGADAGSFQEYEVDVVYIDYGNEERLPLSRLRPLEKQFAQLPQQALCCSLAKVCPPANALLWTDAQRAFFDRVVRGHRLLAALHGSATYDALAVDMFIISNEDLRVDVAKALIVTHNAELIEDLKVAPSSQSAQAEAAAVTNLKTLAVAGSHGPAPVLASARAPSVVSSSASFASPQTSPSPRGGATCNEHEPSTDANQQAGKAGRLSGVVLNTGERTALGDAATRTTTGKASKNNNSAKRLPHQSANR</sequence>
<dbReference type="Gene3D" id="2.40.50.90">
    <property type="match status" value="1"/>
</dbReference>
<keyword evidence="3" id="KW-1185">Reference proteome</keyword>
<feature type="compositionally biased region" description="Polar residues" evidence="1">
    <location>
        <begin position="99"/>
        <end position="115"/>
    </location>
</feature>